<reference evidence="2" key="1">
    <citation type="submission" date="2015-10" db="EMBL/GenBank/DDBJ databases">
        <authorList>
            <person name="Luecker S."/>
            <person name="Luecker S."/>
        </authorList>
    </citation>
    <scope>NUCLEOTIDE SEQUENCE [LARGE SCALE GENOMIC DNA]</scope>
</reference>
<dbReference type="AlphaFoldDB" id="A0A0S4LF94"/>
<keyword evidence="2" id="KW-1185">Reference proteome</keyword>
<evidence type="ECO:0000313" key="2">
    <source>
        <dbReference type="Proteomes" id="UP000198736"/>
    </source>
</evidence>
<protein>
    <submittedName>
        <fullName evidence="1">Uncharacterized protein</fullName>
    </submittedName>
</protein>
<gene>
    <name evidence="1" type="ORF">COMA2_210049</name>
</gene>
<proteinExistence type="predicted"/>
<accession>A0A0S4LF94</accession>
<sequence>MHYLIKKVPSKFLTTRGLPFLTPNYSTFRYQKFANNTTIFSNTKLNIGATNLTLGN</sequence>
<evidence type="ECO:0000313" key="1">
    <source>
        <dbReference type="EMBL" id="CUS36263.1"/>
    </source>
</evidence>
<dbReference type="Proteomes" id="UP000198736">
    <property type="component" value="Unassembled WGS sequence"/>
</dbReference>
<dbReference type="EMBL" id="CZPZ01000014">
    <property type="protein sequence ID" value="CUS36263.1"/>
    <property type="molecule type" value="Genomic_DNA"/>
</dbReference>
<name>A0A0S4LF94_9BACT</name>
<organism evidence="1 2">
    <name type="scientific">Candidatus Nitrospira nitrificans</name>
    <dbReference type="NCBI Taxonomy" id="1742973"/>
    <lineage>
        <taxon>Bacteria</taxon>
        <taxon>Pseudomonadati</taxon>
        <taxon>Nitrospirota</taxon>
        <taxon>Nitrospiria</taxon>
        <taxon>Nitrospirales</taxon>
        <taxon>Nitrospiraceae</taxon>
        <taxon>Nitrospira</taxon>
    </lineage>
</organism>